<dbReference type="InterPro" id="IPR027417">
    <property type="entry name" value="P-loop_NTPase"/>
</dbReference>
<gene>
    <name evidence="4" type="ORF">ACFSAU_10905</name>
</gene>
<evidence type="ECO:0000256" key="2">
    <source>
        <dbReference type="ARBA" id="ARBA00022840"/>
    </source>
</evidence>
<dbReference type="RefSeq" id="WP_267646822.1">
    <property type="nucleotide sequence ID" value="NZ_JANHGR010000001.1"/>
</dbReference>
<keyword evidence="5" id="KW-1185">Reference proteome</keyword>
<dbReference type="PANTHER" id="PTHR43384:SF6">
    <property type="entry name" value="SEPTUM SITE-DETERMINING PROTEIN MIND HOMOLOG, CHLOROPLASTIC"/>
    <property type="match status" value="1"/>
</dbReference>
<evidence type="ECO:0000313" key="4">
    <source>
        <dbReference type="EMBL" id="MFD1568003.1"/>
    </source>
</evidence>
<dbReference type="PANTHER" id="PTHR43384">
    <property type="entry name" value="SEPTUM SITE-DETERMINING PROTEIN MIND HOMOLOG, CHLOROPLASTIC-RELATED"/>
    <property type="match status" value="1"/>
</dbReference>
<evidence type="ECO:0000313" key="5">
    <source>
        <dbReference type="Proteomes" id="UP001597139"/>
    </source>
</evidence>
<proteinExistence type="predicted"/>
<dbReference type="Proteomes" id="UP001597139">
    <property type="component" value="Unassembled WGS sequence"/>
</dbReference>
<dbReference type="InterPro" id="IPR002586">
    <property type="entry name" value="CobQ/CobB/MinD/ParA_Nub-bd_dom"/>
</dbReference>
<accession>A0ABD6BV63</accession>
<sequence>MLTIAGGKGGVGKTTTALALAAALPGRPLVVDADHDMPDLHTLAGVARPGAVDGVRSPLATDSPSLASTHVADVVDRCRYSDEHECRILPAPTGDTPDPERRLAKVKSAWTARTAPEPGESPILIDTPAGGDIHAAAPLRVADGVVLVSTACAPSLRDTAKTASMARAVGTPVVGVVLTRTSARPPNVNDLLGCPVLAAVPETPGDPLADRRVRRRYDTAASALHAATETYVP</sequence>
<keyword evidence="2" id="KW-0067">ATP-binding</keyword>
<evidence type="ECO:0000256" key="1">
    <source>
        <dbReference type="ARBA" id="ARBA00022741"/>
    </source>
</evidence>
<dbReference type="GO" id="GO:0005524">
    <property type="term" value="F:ATP binding"/>
    <property type="evidence" value="ECO:0007669"/>
    <property type="project" value="UniProtKB-KW"/>
</dbReference>
<comment type="caution">
    <text evidence="4">The sequence shown here is derived from an EMBL/GenBank/DDBJ whole genome shotgun (WGS) entry which is preliminary data.</text>
</comment>
<evidence type="ECO:0000259" key="3">
    <source>
        <dbReference type="Pfam" id="PF01656"/>
    </source>
</evidence>
<name>A0ABD6BV63_9EURY</name>
<dbReference type="AlphaFoldDB" id="A0ABD6BV63"/>
<reference evidence="4 5" key="1">
    <citation type="journal article" date="2019" name="Int. J. Syst. Evol. Microbiol.">
        <title>The Global Catalogue of Microorganisms (GCM) 10K type strain sequencing project: providing services to taxonomists for standard genome sequencing and annotation.</title>
        <authorList>
            <consortium name="The Broad Institute Genomics Platform"/>
            <consortium name="The Broad Institute Genome Sequencing Center for Infectious Disease"/>
            <person name="Wu L."/>
            <person name="Ma J."/>
        </authorList>
    </citation>
    <scope>NUCLEOTIDE SEQUENCE [LARGE SCALE GENOMIC DNA]</scope>
    <source>
        <strain evidence="4 5">CGMCC 1.12859</strain>
    </source>
</reference>
<organism evidence="4 5">
    <name type="scientific">Halolamina litorea</name>
    <dbReference type="NCBI Taxonomy" id="1515593"/>
    <lineage>
        <taxon>Archaea</taxon>
        <taxon>Methanobacteriati</taxon>
        <taxon>Methanobacteriota</taxon>
        <taxon>Stenosarchaea group</taxon>
        <taxon>Halobacteria</taxon>
        <taxon>Halobacteriales</taxon>
        <taxon>Haloferacaceae</taxon>
    </lineage>
</organism>
<keyword evidence="1" id="KW-0547">Nucleotide-binding</keyword>
<feature type="domain" description="CobQ/CobB/MinD/ParA nucleotide binding" evidence="3">
    <location>
        <begin position="2"/>
        <end position="204"/>
    </location>
</feature>
<dbReference type="Gene3D" id="3.40.50.300">
    <property type="entry name" value="P-loop containing nucleotide triphosphate hydrolases"/>
    <property type="match status" value="1"/>
</dbReference>
<protein>
    <submittedName>
        <fullName evidence="4">CDP-4-keto-6-deoxy-D-glucose-3-dehydrase</fullName>
    </submittedName>
</protein>
<dbReference type="Pfam" id="PF01656">
    <property type="entry name" value="CbiA"/>
    <property type="match status" value="1"/>
</dbReference>
<dbReference type="InterPro" id="IPR050625">
    <property type="entry name" value="ParA/MinD_ATPase"/>
</dbReference>
<dbReference type="SUPFAM" id="SSF52540">
    <property type="entry name" value="P-loop containing nucleoside triphosphate hydrolases"/>
    <property type="match status" value="1"/>
</dbReference>
<dbReference type="EMBL" id="JBHUCZ010000009">
    <property type="protein sequence ID" value="MFD1568003.1"/>
    <property type="molecule type" value="Genomic_DNA"/>
</dbReference>